<dbReference type="NCBIfam" id="TIGR00254">
    <property type="entry name" value="GGDEF"/>
    <property type="match status" value="1"/>
</dbReference>
<dbReference type="PANTHER" id="PTHR46663:SF4">
    <property type="entry name" value="DIGUANYLATE CYCLASE DGCT-RELATED"/>
    <property type="match status" value="1"/>
</dbReference>
<reference evidence="2 3" key="1">
    <citation type="submission" date="2014-01" db="EMBL/GenBank/DDBJ databases">
        <title>Genome sequence determination for a cystic fibrosis isolate, Inquilinus limosus.</title>
        <authorList>
            <person name="Pino M."/>
            <person name="Di Conza J."/>
            <person name="Gutkind G."/>
        </authorList>
    </citation>
    <scope>NUCLEOTIDE SEQUENCE [LARGE SCALE GENOMIC DNA]</scope>
    <source>
        <strain evidence="2 3">MP06</strain>
    </source>
</reference>
<dbReference type="PANTHER" id="PTHR46663">
    <property type="entry name" value="DIGUANYLATE CYCLASE DGCT-RELATED"/>
    <property type="match status" value="1"/>
</dbReference>
<dbReference type="Proteomes" id="UP000029995">
    <property type="component" value="Unassembled WGS sequence"/>
</dbReference>
<feature type="non-terminal residue" evidence="2">
    <location>
        <position position="238"/>
    </location>
</feature>
<dbReference type="Gene3D" id="3.30.70.270">
    <property type="match status" value="1"/>
</dbReference>
<evidence type="ECO:0000313" key="2">
    <source>
        <dbReference type="EMBL" id="KGM31757.1"/>
    </source>
</evidence>
<name>A0A0A0D3V2_9PROT</name>
<accession>A0A0A0D3V2</accession>
<dbReference type="PROSITE" id="PS50887">
    <property type="entry name" value="GGDEF"/>
    <property type="match status" value="1"/>
</dbReference>
<dbReference type="SMART" id="SM00267">
    <property type="entry name" value="GGDEF"/>
    <property type="match status" value="1"/>
</dbReference>
<proteinExistence type="predicted"/>
<feature type="domain" description="GGDEF" evidence="1">
    <location>
        <begin position="196"/>
        <end position="238"/>
    </location>
</feature>
<dbReference type="EMBL" id="JANX01000443">
    <property type="protein sequence ID" value="KGM31757.1"/>
    <property type="molecule type" value="Genomic_DNA"/>
</dbReference>
<comment type="caution">
    <text evidence="2">The sequence shown here is derived from an EMBL/GenBank/DDBJ whole genome shotgun (WGS) entry which is preliminary data.</text>
</comment>
<evidence type="ECO:0000259" key="1">
    <source>
        <dbReference type="PROSITE" id="PS50887"/>
    </source>
</evidence>
<dbReference type="SUPFAM" id="SSF55781">
    <property type="entry name" value="GAF domain-like"/>
    <property type="match status" value="1"/>
</dbReference>
<evidence type="ECO:0000313" key="3">
    <source>
        <dbReference type="Proteomes" id="UP000029995"/>
    </source>
</evidence>
<dbReference type="InterPro" id="IPR000160">
    <property type="entry name" value="GGDEF_dom"/>
</dbReference>
<dbReference type="AlphaFoldDB" id="A0A0A0D3V2"/>
<dbReference type="InterPro" id="IPR043128">
    <property type="entry name" value="Rev_trsase/Diguanyl_cyclase"/>
</dbReference>
<protein>
    <recommendedName>
        <fullName evidence="1">GGDEF domain-containing protein</fullName>
    </recommendedName>
</protein>
<dbReference type="Pfam" id="PF00990">
    <property type="entry name" value="GGDEF"/>
    <property type="match status" value="1"/>
</dbReference>
<dbReference type="SUPFAM" id="SSF55073">
    <property type="entry name" value="Nucleotide cyclase"/>
    <property type="match status" value="1"/>
</dbReference>
<dbReference type="InterPro" id="IPR052163">
    <property type="entry name" value="DGC-Regulatory_Protein"/>
</dbReference>
<sequence length="238" mass="25107">MTDPTSPSLVALERDALQALVDGDPIDSVLRDVARAVGQLQALPGVAFLRLDESGASLSLLAQSGLRGAMLDALGTIRVGPAGQPPGVAVFTSAPAAGPLVGPAGGPGAALAEPLTDDDGRIAGALLLAGLSRPEEMPEPLRRTIGRLFAMALRRDRRDREVQDLIYRDPLTGLPNRRCFDERLAETFARGVDAACPVSVLFMDLDEFKKVNDTLGHEVGDLLLAIVGSRLRRALSTE</sequence>
<dbReference type="OrthoDB" id="9812260at2"/>
<dbReference type="InterPro" id="IPR029787">
    <property type="entry name" value="Nucleotide_cyclase"/>
</dbReference>
<gene>
    <name evidence="2" type="ORF">P409_25360</name>
</gene>
<dbReference type="RefSeq" id="WP_034845008.1">
    <property type="nucleotide sequence ID" value="NZ_JANX01000443.1"/>
</dbReference>
<organism evidence="2 3">
    <name type="scientific">Inquilinus limosus MP06</name>
    <dbReference type="NCBI Taxonomy" id="1398085"/>
    <lineage>
        <taxon>Bacteria</taxon>
        <taxon>Pseudomonadati</taxon>
        <taxon>Pseudomonadota</taxon>
        <taxon>Alphaproteobacteria</taxon>
        <taxon>Rhodospirillales</taxon>
        <taxon>Rhodospirillaceae</taxon>
        <taxon>Inquilinus</taxon>
    </lineage>
</organism>
<dbReference type="CDD" id="cd01949">
    <property type="entry name" value="GGDEF"/>
    <property type="match status" value="1"/>
</dbReference>